<proteinExistence type="predicted"/>
<sequence>MWDSLSYSLPPSFNTHTHAHTRTHTRTDTNAYTLTHTHTHTPHTHTHTPFTAPYIKLYTFQTSNKRTRWLLWEPSLSCCVAITRHETHTLQNKQCFSSPNFPPKHTFIGHGTLK</sequence>
<evidence type="ECO:0000313" key="1">
    <source>
        <dbReference type="EMBL" id="TNN52478.1"/>
    </source>
</evidence>
<gene>
    <name evidence="1" type="ORF">EYF80_037305</name>
</gene>
<reference evidence="1 2" key="1">
    <citation type="submission" date="2019-03" db="EMBL/GenBank/DDBJ databases">
        <title>First draft genome of Liparis tanakae, snailfish: a comprehensive survey of snailfish specific genes.</title>
        <authorList>
            <person name="Kim W."/>
            <person name="Song I."/>
            <person name="Jeong J.-H."/>
            <person name="Kim D."/>
            <person name="Kim S."/>
            <person name="Ryu S."/>
            <person name="Song J.Y."/>
            <person name="Lee S.K."/>
        </authorList>
    </citation>
    <scope>NUCLEOTIDE SEQUENCE [LARGE SCALE GENOMIC DNA]</scope>
    <source>
        <tissue evidence="1">Muscle</tissue>
    </source>
</reference>
<keyword evidence="2" id="KW-1185">Reference proteome</keyword>
<dbReference type="AlphaFoldDB" id="A0A4Z2GG10"/>
<dbReference type="EMBL" id="SRLO01000545">
    <property type="protein sequence ID" value="TNN52478.1"/>
    <property type="molecule type" value="Genomic_DNA"/>
</dbReference>
<accession>A0A4Z2GG10</accession>
<dbReference type="Proteomes" id="UP000314294">
    <property type="component" value="Unassembled WGS sequence"/>
</dbReference>
<comment type="caution">
    <text evidence="1">The sequence shown here is derived from an EMBL/GenBank/DDBJ whole genome shotgun (WGS) entry which is preliminary data.</text>
</comment>
<protein>
    <submittedName>
        <fullName evidence="1">Uncharacterized protein</fullName>
    </submittedName>
</protein>
<organism evidence="1 2">
    <name type="scientific">Liparis tanakae</name>
    <name type="common">Tanaka's snailfish</name>
    <dbReference type="NCBI Taxonomy" id="230148"/>
    <lineage>
        <taxon>Eukaryota</taxon>
        <taxon>Metazoa</taxon>
        <taxon>Chordata</taxon>
        <taxon>Craniata</taxon>
        <taxon>Vertebrata</taxon>
        <taxon>Euteleostomi</taxon>
        <taxon>Actinopterygii</taxon>
        <taxon>Neopterygii</taxon>
        <taxon>Teleostei</taxon>
        <taxon>Neoteleostei</taxon>
        <taxon>Acanthomorphata</taxon>
        <taxon>Eupercaria</taxon>
        <taxon>Perciformes</taxon>
        <taxon>Cottioidei</taxon>
        <taxon>Cottales</taxon>
        <taxon>Liparidae</taxon>
        <taxon>Liparis</taxon>
    </lineage>
</organism>
<name>A0A4Z2GG10_9TELE</name>
<evidence type="ECO:0000313" key="2">
    <source>
        <dbReference type="Proteomes" id="UP000314294"/>
    </source>
</evidence>